<dbReference type="Gramene" id="evm.model.08.169">
    <property type="protein sequence ID" value="cds.evm.model.08.169"/>
    <property type="gene ID" value="evm.TU.08.169"/>
</dbReference>
<dbReference type="EMBL" id="UZAU01000679">
    <property type="status" value="NOT_ANNOTATED_CDS"/>
    <property type="molecule type" value="Genomic_DNA"/>
</dbReference>
<dbReference type="InterPro" id="IPR036385">
    <property type="entry name" value="RuBisCO_ssu_sf"/>
</dbReference>
<dbReference type="AlphaFoldDB" id="A0A803Q9H2"/>
<evidence type="ECO:0000256" key="1">
    <source>
        <dbReference type="SAM" id="MobiDB-lite"/>
    </source>
</evidence>
<dbReference type="EnsemblPlants" id="evm.model.08.169">
    <property type="protein sequence ID" value="cds.evm.model.08.169"/>
    <property type="gene ID" value="evm.TU.08.169"/>
</dbReference>
<dbReference type="SUPFAM" id="SSF55239">
    <property type="entry name" value="RuBisCO, small subunit"/>
    <property type="match status" value="1"/>
</dbReference>
<reference evidence="3" key="2">
    <citation type="submission" date="2021-03" db="UniProtKB">
        <authorList>
            <consortium name="EnsemblPlants"/>
        </authorList>
    </citation>
    <scope>IDENTIFICATION</scope>
</reference>
<dbReference type="Proteomes" id="UP000596661">
    <property type="component" value="Chromosome 8"/>
</dbReference>
<dbReference type="InterPro" id="IPR000894">
    <property type="entry name" value="RuBisCO_ssu_dom"/>
</dbReference>
<dbReference type="Gene3D" id="3.30.190.10">
    <property type="entry name" value="Ribulose bisphosphate carboxylase, small subunit"/>
    <property type="match status" value="1"/>
</dbReference>
<organism evidence="3 4">
    <name type="scientific">Cannabis sativa</name>
    <name type="common">Hemp</name>
    <name type="synonym">Marijuana</name>
    <dbReference type="NCBI Taxonomy" id="3483"/>
    <lineage>
        <taxon>Eukaryota</taxon>
        <taxon>Viridiplantae</taxon>
        <taxon>Streptophyta</taxon>
        <taxon>Embryophyta</taxon>
        <taxon>Tracheophyta</taxon>
        <taxon>Spermatophyta</taxon>
        <taxon>Magnoliopsida</taxon>
        <taxon>eudicotyledons</taxon>
        <taxon>Gunneridae</taxon>
        <taxon>Pentapetalae</taxon>
        <taxon>rosids</taxon>
        <taxon>fabids</taxon>
        <taxon>Rosales</taxon>
        <taxon>Cannabaceae</taxon>
        <taxon>Cannabis</taxon>
    </lineage>
</organism>
<dbReference type="PANTHER" id="PTHR46286:SF2">
    <property type="entry name" value="VIN3-LIKE PROTEIN 2"/>
    <property type="match status" value="1"/>
</dbReference>
<name>A0A803Q9H2_CANSA</name>
<sequence>MKYRIGQKASELLQSWSRQEILQILCVEMGKERKYTGLTKLKIIEHLLKIVSEKKSGGSEGVTTDLDSQASPMSGQRAARGKTEQPSRLATAAASVSTNNGIIDLTSNGIVNRLSSGPEVQFASAVELLDSMNSNVTSDPLPNPIKQGFNEEAIIILFTRPSPNDSDQQKICSVYINLGSENCEVWGIVLMCYVTSSVISTYSKFGSMELACRFDQSVDTSCANGFWRYMKNNCFSMEAIELFLGAFLKKWVHLFIDKIGIEYELELSTALIDFYTKMWACIQENSKMPGYYDGRYWTMWKLPMFGCNDSSQVLSRNFTTAKKHFPTAIYAV</sequence>
<feature type="domain" description="Ribulose bisphosphate carboxylase small subunit" evidence="2">
    <location>
        <begin position="276"/>
        <end position="327"/>
    </location>
</feature>
<reference evidence="3" key="1">
    <citation type="submission" date="2018-11" db="EMBL/GenBank/DDBJ databases">
        <authorList>
            <person name="Grassa J C."/>
        </authorList>
    </citation>
    <scope>NUCLEOTIDE SEQUENCE [LARGE SCALE GENOMIC DNA]</scope>
</reference>
<protein>
    <recommendedName>
        <fullName evidence="2">Ribulose bisphosphate carboxylase small subunit domain-containing protein</fullName>
    </recommendedName>
</protein>
<evidence type="ECO:0000313" key="4">
    <source>
        <dbReference type="Proteomes" id="UP000596661"/>
    </source>
</evidence>
<evidence type="ECO:0000259" key="2">
    <source>
        <dbReference type="Pfam" id="PF00101"/>
    </source>
</evidence>
<dbReference type="PANTHER" id="PTHR46286">
    <property type="entry name" value="VIN3-LIKE PROTEIN 2-RELATED"/>
    <property type="match status" value="1"/>
</dbReference>
<feature type="compositionally biased region" description="Polar residues" evidence="1">
    <location>
        <begin position="61"/>
        <end position="74"/>
    </location>
</feature>
<dbReference type="GO" id="GO:0010048">
    <property type="term" value="P:vernalization response"/>
    <property type="evidence" value="ECO:0007669"/>
    <property type="project" value="InterPro"/>
</dbReference>
<dbReference type="Pfam" id="PF00101">
    <property type="entry name" value="RuBisCO_small"/>
    <property type="match status" value="1"/>
</dbReference>
<proteinExistence type="predicted"/>
<feature type="region of interest" description="Disordered" evidence="1">
    <location>
        <begin position="56"/>
        <end position="91"/>
    </location>
</feature>
<evidence type="ECO:0000313" key="3">
    <source>
        <dbReference type="EnsemblPlants" id="cds.evm.model.08.169"/>
    </source>
</evidence>
<accession>A0A803Q9H2</accession>
<dbReference type="GO" id="GO:0040029">
    <property type="term" value="P:epigenetic regulation of gene expression"/>
    <property type="evidence" value="ECO:0007669"/>
    <property type="project" value="InterPro"/>
</dbReference>
<dbReference type="InterPro" id="IPR044514">
    <property type="entry name" value="VIN3-like"/>
</dbReference>
<keyword evidence="4" id="KW-1185">Reference proteome</keyword>